<dbReference type="SUPFAM" id="SSF50156">
    <property type="entry name" value="PDZ domain-like"/>
    <property type="match status" value="2"/>
</dbReference>
<keyword evidence="10 11" id="KW-0472">Membrane</keyword>
<dbReference type="NCBIfam" id="TIGR00054">
    <property type="entry name" value="RIP metalloprotease RseP"/>
    <property type="match status" value="1"/>
</dbReference>
<evidence type="ECO:0000256" key="10">
    <source>
        <dbReference type="ARBA" id="ARBA00023136"/>
    </source>
</evidence>
<evidence type="ECO:0000313" key="14">
    <source>
        <dbReference type="Proteomes" id="UP000183987"/>
    </source>
</evidence>
<dbReference type="STRING" id="366533.SAMN05444339_101430"/>
<comment type="similarity">
    <text evidence="3 11">Belongs to the peptidase M50B family.</text>
</comment>
<dbReference type="CDD" id="cd06163">
    <property type="entry name" value="S2P-M50_PDZ_RseP-like"/>
    <property type="match status" value="1"/>
</dbReference>
<evidence type="ECO:0000256" key="4">
    <source>
        <dbReference type="ARBA" id="ARBA00022670"/>
    </source>
</evidence>
<evidence type="ECO:0000256" key="8">
    <source>
        <dbReference type="ARBA" id="ARBA00022989"/>
    </source>
</evidence>
<dbReference type="OrthoDB" id="9782003at2"/>
<dbReference type="InterPro" id="IPR036034">
    <property type="entry name" value="PDZ_sf"/>
</dbReference>
<dbReference type="CDD" id="cd23081">
    <property type="entry name" value="cpPDZ_EcRseP-like"/>
    <property type="match status" value="1"/>
</dbReference>
<keyword evidence="4 13" id="KW-0645">Protease</keyword>
<evidence type="ECO:0000256" key="2">
    <source>
        <dbReference type="ARBA" id="ARBA00004141"/>
    </source>
</evidence>
<dbReference type="Pfam" id="PF02163">
    <property type="entry name" value="Peptidase_M50"/>
    <property type="match status" value="1"/>
</dbReference>
<dbReference type="InterPro" id="IPR004387">
    <property type="entry name" value="Pept_M50_Zn"/>
</dbReference>
<feature type="transmembrane region" description="Helical" evidence="11">
    <location>
        <begin position="415"/>
        <end position="433"/>
    </location>
</feature>
<name>A0A1M4TNW0_LOKAT</name>
<keyword evidence="5 11" id="KW-0812">Transmembrane</keyword>
<keyword evidence="8 11" id="KW-1133">Transmembrane helix</keyword>
<evidence type="ECO:0000259" key="12">
    <source>
        <dbReference type="SMART" id="SM00228"/>
    </source>
</evidence>
<dbReference type="Proteomes" id="UP000183987">
    <property type="component" value="Unassembled WGS sequence"/>
</dbReference>
<dbReference type="PANTHER" id="PTHR42837:SF2">
    <property type="entry name" value="MEMBRANE METALLOPROTEASE ARASP2, CHLOROPLASTIC-RELATED"/>
    <property type="match status" value="1"/>
</dbReference>
<dbReference type="RefSeq" id="WP_072855533.1">
    <property type="nucleotide sequence ID" value="NZ_FQUE01000001.1"/>
</dbReference>
<keyword evidence="6 11" id="KW-0378">Hydrolase</keyword>
<evidence type="ECO:0000256" key="9">
    <source>
        <dbReference type="ARBA" id="ARBA00023049"/>
    </source>
</evidence>
<evidence type="ECO:0000256" key="5">
    <source>
        <dbReference type="ARBA" id="ARBA00022692"/>
    </source>
</evidence>
<feature type="transmembrane region" description="Helical" evidence="11">
    <location>
        <begin position="365"/>
        <end position="385"/>
    </location>
</feature>
<feature type="domain" description="PDZ" evidence="12">
    <location>
        <begin position="198"/>
        <end position="268"/>
    </location>
</feature>
<dbReference type="Pfam" id="PF17820">
    <property type="entry name" value="PDZ_6"/>
    <property type="match status" value="1"/>
</dbReference>
<dbReference type="AlphaFoldDB" id="A0A1M4TNW0"/>
<comment type="cofactor">
    <cofactor evidence="1 11">
        <name>Zn(2+)</name>
        <dbReference type="ChEBI" id="CHEBI:29105"/>
    </cofactor>
</comment>
<dbReference type="SMART" id="SM00228">
    <property type="entry name" value="PDZ"/>
    <property type="match status" value="1"/>
</dbReference>
<evidence type="ECO:0000256" key="1">
    <source>
        <dbReference type="ARBA" id="ARBA00001947"/>
    </source>
</evidence>
<reference evidence="14" key="1">
    <citation type="submission" date="2016-11" db="EMBL/GenBank/DDBJ databases">
        <authorList>
            <person name="Varghese N."/>
            <person name="Submissions S."/>
        </authorList>
    </citation>
    <scope>NUCLEOTIDE SEQUENCE [LARGE SCALE GENOMIC DNA]</scope>
    <source>
        <strain evidence="14">DSM 29326</strain>
    </source>
</reference>
<evidence type="ECO:0000256" key="3">
    <source>
        <dbReference type="ARBA" id="ARBA00007931"/>
    </source>
</evidence>
<dbReference type="EC" id="3.4.24.-" evidence="11"/>
<feature type="transmembrane region" description="Helical" evidence="11">
    <location>
        <begin position="110"/>
        <end position="138"/>
    </location>
</feature>
<sequence length="440" mass="46748">MDLTQLLPQLGGGLFTLLAFVVSLSIIVAIHEYGHYIVGRWSGIHAEVFSLGFGPVIYSRTDRRGTVWQVAALPFGGYVKFLGDANAASVGGTTTVAGHDPRNTMAGAPLWARAATVAAGPVFNFILAVALFAAYLMVTGMPTDPVTYKDEVALPPAYASDLRPGDQIVKVGAVDMGGDVSLDTLPVTDRVDYTVRRDGSDVVVQGPYPLPPRASGVTPRSAADDAGLRIGDVITAIDGQPIFAFRQIVDVVNAADGRSLDLTIWRDGATRDVTLAPRRMDLPKADGTFETRWLIGITGDLFFQTATDTVAPWTALWLGMKQLWFSITMSLSALSHMISGDISTCSLSGPVGIAETSATMAGQGLASYMSFIAVLSAGVGLLNLFPIPILDGGHLVFYAYEAVTRRKPSERAMNVMMIGGLTIIAGMMVFSILNDLLLCP</sequence>
<keyword evidence="11" id="KW-0479">Metal-binding</keyword>
<accession>A0A1M4TNW0</accession>
<gene>
    <name evidence="13" type="ORF">SAMN05444339_101430</name>
</gene>
<protein>
    <recommendedName>
        <fullName evidence="11">Zinc metalloprotease</fullName>
        <ecNumber evidence="11">3.4.24.-</ecNumber>
    </recommendedName>
</protein>
<dbReference type="PANTHER" id="PTHR42837">
    <property type="entry name" value="REGULATOR OF SIGMA-E PROTEASE RSEP"/>
    <property type="match status" value="1"/>
</dbReference>
<keyword evidence="7 11" id="KW-0862">Zinc</keyword>
<evidence type="ECO:0000256" key="11">
    <source>
        <dbReference type="RuleBase" id="RU362031"/>
    </source>
</evidence>
<comment type="subcellular location">
    <subcellularLocation>
        <location evidence="2">Membrane</location>
        <topology evidence="2">Multi-pass membrane protein</topology>
    </subcellularLocation>
</comment>
<dbReference type="InterPro" id="IPR001478">
    <property type="entry name" value="PDZ"/>
</dbReference>
<dbReference type="GO" id="GO:0016020">
    <property type="term" value="C:membrane"/>
    <property type="evidence" value="ECO:0007669"/>
    <property type="project" value="UniProtKB-SubCell"/>
</dbReference>
<dbReference type="GO" id="GO:0004222">
    <property type="term" value="F:metalloendopeptidase activity"/>
    <property type="evidence" value="ECO:0007669"/>
    <property type="project" value="InterPro"/>
</dbReference>
<feature type="transmembrane region" description="Helical" evidence="11">
    <location>
        <begin position="6"/>
        <end position="30"/>
    </location>
</feature>
<dbReference type="GO" id="GO:0006508">
    <property type="term" value="P:proteolysis"/>
    <property type="evidence" value="ECO:0007669"/>
    <property type="project" value="UniProtKB-KW"/>
</dbReference>
<dbReference type="Gene3D" id="2.30.42.10">
    <property type="match status" value="1"/>
</dbReference>
<evidence type="ECO:0000256" key="6">
    <source>
        <dbReference type="ARBA" id="ARBA00022801"/>
    </source>
</evidence>
<dbReference type="InterPro" id="IPR041489">
    <property type="entry name" value="PDZ_6"/>
</dbReference>
<dbReference type="InterPro" id="IPR008915">
    <property type="entry name" value="Peptidase_M50"/>
</dbReference>
<evidence type="ECO:0000313" key="13">
    <source>
        <dbReference type="EMBL" id="SHE46108.1"/>
    </source>
</evidence>
<dbReference type="GO" id="GO:0046872">
    <property type="term" value="F:metal ion binding"/>
    <property type="evidence" value="ECO:0007669"/>
    <property type="project" value="UniProtKB-KW"/>
</dbReference>
<organism evidence="13 14">
    <name type="scientific">Loktanella atrilutea</name>
    <dbReference type="NCBI Taxonomy" id="366533"/>
    <lineage>
        <taxon>Bacteria</taxon>
        <taxon>Pseudomonadati</taxon>
        <taxon>Pseudomonadota</taxon>
        <taxon>Alphaproteobacteria</taxon>
        <taxon>Rhodobacterales</taxon>
        <taxon>Roseobacteraceae</taxon>
        <taxon>Loktanella</taxon>
    </lineage>
</organism>
<proteinExistence type="inferred from homology"/>
<keyword evidence="14" id="KW-1185">Reference proteome</keyword>
<dbReference type="EMBL" id="FQUE01000001">
    <property type="protein sequence ID" value="SHE46108.1"/>
    <property type="molecule type" value="Genomic_DNA"/>
</dbReference>
<keyword evidence="9 11" id="KW-0482">Metalloprotease</keyword>
<evidence type="ECO:0000256" key="7">
    <source>
        <dbReference type="ARBA" id="ARBA00022833"/>
    </source>
</evidence>